<reference evidence="2 3" key="1">
    <citation type="submission" date="2019-05" db="EMBL/GenBank/DDBJ databases">
        <title>Another draft genome of Portunus trituberculatus and its Hox gene families provides insights of decapod evolution.</title>
        <authorList>
            <person name="Jeong J.-H."/>
            <person name="Song I."/>
            <person name="Kim S."/>
            <person name="Choi T."/>
            <person name="Kim D."/>
            <person name="Ryu S."/>
            <person name="Kim W."/>
        </authorList>
    </citation>
    <scope>NUCLEOTIDE SEQUENCE [LARGE SCALE GENOMIC DNA]</scope>
    <source>
        <tissue evidence="2">Muscle</tissue>
    </source>
</reference>
<sequence>MGGRLANGWRWVKKNGASRRQGDGPLATPFISLPSFPASPQRPSPLPPPGITDNPLYLHKHFAATYSFLCSRPLSLQNSSTIGEKILLEFKLRGVGVAAEAGKTQSHKKEALGPRSRL</sequence>
<comment type="caution">
    <text evidence="2">The sequence shown here is derived from an EMBL/GenBank/DDBJ whole genome shotgun (WGS) entry which is preliminary data.</text>
</comment>
<feature type="compositionally biased region" description="Pro residues" evidence="1">
    <location>
        <begin position="40"/>
        <end position="50"/>
    </location>
</feature>
<gene>
    <name evidence="2" type="ORF">E2C01_057614</name>
</gene>
<dbReference type="EMBL" id="VSRR010020912">
    <property type="protein sequence ID" value="MPC63516.1"/>
    <property type="molecule type" value="Genomic_DNA"/>
</dbReference>
<protein>
    <submittedName>
        <fullName evidence="2">Uncharacterized protein</fullName>
    </submittedName>
</protein>
<name>A0A5B7H0Z3_PORTR</name>
<feature type="region of interest" description="Disordered" evidence="1">
    <location>
        <begin position="99"/>
        <end position="118"/>
    </location>
</feature>
<keyword evidence="3" id="KW-1185">Reference proteome</keyword>
<proteinExistence type="predicted"/>
<evidence type="ECO:0000313" key="3">
    <source>
        <dbReference type="Proteomes" id="UP000324222"/>
    </source>
</evidence>
<accession>A0A5B7H0Z3</accession>
<dbReference type="AlphaFoldDB" id="A0A5B7H0Z3"/>
<feature type="region of interest" description="Disordered" evidence="1">
    <location>
        <begin position="1"/>
        <end position="52"/>
    </location>
</feature>
<evidence type="ECO:0000256" key="1">
    <source>
        <dbReference type="SAM" id="MobiDB-lite"/>
    </source>
</evidence>
<dbReference type="Proteomes" id="UP000324222">
    <property type="component" value="Unassembled WGS sequence"/>
</dbReference>
<organism evidence="2 3">
    <name type="scientific">Portunus trituberculatus</name>
    <name type="common">Swimming crab</name>
    <name type="synonym">Neptunus trituberculatus</name>
    <dbReference type="NCBI Taxonomy" id="210409"/>
    <lineage>
        <taxon>Eukaryota</taxon>
        <taxon>Metazoa</taxon>
        <taxon>Ecdysozoa</taxon>
        <taxon>Arthropoda</taxon>
        <taxon>Crustacea</taxon>
        <taxon>Multicrustacea</taxon>
        <taxon>Malacostraca</taxon>
        <taxon>Eumalacostraca</taxon>
        <taxon>Eucarida</taxon>
        <taxon>Decapoda</taxon>
        <taxon>Pleocyemata</taxon>
        <taxon>Brachyura</taxon>
        <taxon>Eubrachyura</taxon>
        <taxon>Portunoidea</taxon>
        <taxon>Portunidae</taxon>
        <taxon>Portuninae</taxon>
        <taxon>Portunus</taxon>
    </lineage>
</organism>
<evidence type="ECO:0000313" key="2">
    <source>
        <dbReference type="EMBL" id="MPC63516.1"/>
    </source>
</evidence>